<comment type="caution">
    <text evidence="1">The sequence shown here is derived from an EMBL/GenBank/DDBJ whole genome shotgun (WGS) entry which is preliminary data.</text>
</comment>
<reference evidence="1 2" key="1">
    <citation type="submission" date="2019-09" db="EMBL/GenBank/DDBJ databases">
        <title>H2 Metabolism Revealed by Metagenomic Analysis in Subglacial Sediment of East Antarctica.</title>
        <authorList>
            <person name="Yang Z."/>
            <person name="Zhang Y."/>
            <person name="Lv Y."/>
            <person name="Yan W."/>
            <person name="Xiao X."/>
            <person name="Sun B."/>
            <person name="Ma H."/>
        </authorList>
    </citation>
    <scope>NUCLEOTIDE SEQUENCE [LARGE SCALE GENOMIC DNA]</scope>
    <source>
        <strain evidence="1">Bin2_2</strain>
    </source>
</reference>
<gene>
    <name evidence="1" type="ORF">GZ085_13470</name>
</gene>
<evidence type="ECO:0000313" key="1">
    <source>
        <dbReference type="EMBL" id="NDP49365.1"/>
    </source>
</evidence>
<dbReference type="AlphaFoldDB" id="A0A7C9TBY0"/>
<accession>A0A7C9TBY0</accession>
<sequence>PYATSHDSLDRDDPMQEEVRNVARAVVKTVVELRAGRLQSVQPSLSRPRPK</sequence>
<feature type="non-terminal residue" evidence="1">
    <location>
        <position position="1"/>
    </location>
</feature>
<name>A0A7C9TBY0_9PROT</name>
<dbReference type="EMBL" id="JAAFGW010000258">
    <property type="protein sequence ID" value="NDP49365.1"/>
    <property type="molecule type" value="Genomic_DNA"/>
</dbReference>
<proteinExistence type="predicted"/>
<organism evidence="1 2">
    <name type="scientific">Sulfuriferula multivorans</name>
    <dbReference type="NCBI Taxonomy" id="1559896"/>
    <lineage>
        <taxon>Bacteria</taxon>
        <taxon>Pseudomonadati</taxon>
        <taxon>Pseudomonadota</taxon>
        <taxon>Betaproteobacteria</taxon>
        <taxon>Nitrosomonadales</taxon>
        <taxon>Sulfuricellaceae</taxon>
        <taxon>Sulfuriferula</taxon>
    </lineage>
</organism>
<protein>
    <submittedName>
        <fullName evidence="1">NADPH-dependent FMN reductase</fullName>
    </submittedName>
</protein>
<evidence type="ECO:0000313" key="2">
    <source>
        <dbReference type="Proteomes" id="UP000483432"/>
    </source>
</evidence>
<dbReference type="Proteomes" id="UP000483432">
    <property type="component" value="Unassembled WGS sequence"/>
</dbReference>